<protein>
    <recommendedName>
        <fullName evidence="3">Nitroimidazol reductase NimA, pyridoxamine 5'-phosphate oxidase superfamily</fullName>
    </recommendedName>
</protein>
<dbReference type="Proteomes" id="UP000198817">
    <property type="component" value="Unassembled WGS sequence"/>
</dbReference>
<dbReference type="InterPro" id="IPR012349">
    <property type="entry name" value="Split_barrel_FMN-bd"/>
</dbReference>
<dbReference type="SUPFAM" id="SSF50475">
    <property type="entry name" value="FMN-binding split barrel"/>
    <property type="match status" value="1"/>
</dbReference>
<evidence type="ECO:0000313" key="2">
    <source>
        <dbReference type="Proteomes" id="UP000198817"/>
    </source>
</evidence>
<dbReference type="PANTHER" id="PTHR34071:SF2">
    <property type="entry name" value="FLAVIN-NUCLEOTIDE-BINDING PROTEIN"/>
    <property type="match status" value="1"/>
</dbReference>
<keyword evidence="2" id="KW-1185">Reference proteome</keyword>
<accession>A0A1I7H155</accession>
<dbReference type="Gene3D" id="2.30.110.10">
    <property type="entry name" value="Electron Transport, Fmn-binding Protein, Chain A"/>
    <property type="match status" value="1"/>
</dbReference>
<dbReference type="AlphaFoldDB" id="A0A1I7H155"/>
<reference evidence="1 2" key="1">
    <citation type="submission" date="2016-10" db="EMBL/GenBank/DDBJ databases">
        <authorList>
            <person name="de Groot N.N."/>
        </authorList>
    </citation>
    <scope>NUCLEOTIDE SEQUENCE [LARGE SCALE GENOMIC DNA]</scope>
    <source>
        <strain evidence="1 2">KHGC13</strain>
    </source>
</reference>
<proteinExistence type="predicted"/>
<dbReference type="STRING" id="155865.SAMN05216515_1123"/>
<sequence>MRRKDREVTDFPAILEIIEHCDILRLGLADGAYPYIVPVNFAYEVRDGQLSFYIHGAMAGRKYEMLRRNPVCSFEMDNPLYIECLPEKKDVTMRYECVMGRADVTFLEGEERQRAIDDVLMARYEMTKDFAYNQAVVSHTALMKLTVTELTAKANRA</sequence>
<dbReference type="PANTHER" id="PTHR34071">
    <property type="entry name" value="5-NITROIMIDAZOLE ANTIBIOTICS RESISTANCE PROTEIN, NIMA-FAMILY-RELATED PROTEIN-RELATED"/>
    <property type="match status" value="1"/>
</dbReference>
<dbReference type="EMBL" id="FPBT01000011">
    <property type="protein sequence ID" value="SFU54390.1"/>
    <property type="molecule type" value="Genomic_DNA"/>
</dbReference>
<gene>
    <name evidence="1" type="ORF">SAMN05216508_1113</name>
</gene>
<dbReference type="RefSeq" id="WP_163427487.1">
    <property type="nucleotide sequence ID" value="NZ_CACVNK010000026.1"/>
</dbReference>
<organism evidence="1 2">
    <name type="scientific">Eubacterium pyruvativorans</name>
    <dbReference type="NCBI Taxonomy" id="155865"/>
    <lineage>
        <taxon>Bacteria</taxon>
        <taxon>Bacillati</taxon>
        <taxon>Bacillota</taxon>
        <taxon>Clostridia</taxon>
        <taxon>Eubacteriales</taxon>
        <taxon>Eubacteriaceae</taxon>
        <taxon>Eubacterium</taxon>
    </lineage>
</organism>
<dbReference type="Pfam" id="PF12900">
    <property type="entry name" value="Pyridox_ox_2"/>
    <property type="match status" value="1"/>
</dbReference>
<dbReference type="InterPro" id="IPR024747">
    <property type="entry name" value="Pyridox_Oxase-rel"/>
</dbReference>
<name>A0A1I7H155_9FIRM</name>
<evidence type="ECO:0000313" key="1">
    <source>
        <dbReference type="EMBL" id="SFU54390.1"/>
    </source>
</evidence>
<evidence type="ECO:0008006" key="3">
    <source>
        <dbReference type="Google" id="ProtNLM"/>
    </source>
</evidence>